<dbReference type="eggNOG" id="COG2067">
    <property type="taxonomic scope" value="Bacteria"/>
</dbReference>
<sequence length="522" mass="58748">MFNNKILIPVFIFSLSTVVSNGQNEDNALNYSYQRPTGTARSIGLGGAMGALGGDYSAISINPAGIAVYRSSEFSFTPSLIYNNTESDYYGTTSSDDKFSFPINHISYVGTSRLMRETSGLVSTHFGIGYSRTNNYNRKSFIEHDGVKSSLLHMFATNAYGLAPNQLDDFYTGIAYDAYLLDLVPGSSVNEYMHAYEFVNDEGFLELGPVDGINQKKMISEKGYSGLFDLSFGANFGNKFYTGASLGIATIHNKKESQHYEKAGSEVYDDYIAYRQNNGMEILDDFYFDEYEKTTGTGVNLKFGVIYKPIHSIRLGASFHTPTYYSMKMEYDTGAKAYFFDADNYEIESDPGEFSFNFRTPIKAVGSVAYVFGTKGLVSFDYEYTDYSNMKYKSKSNDVLEKDFLEQINDVISNTFRATHNFRVGAEYMVTPMFALRGGYAYFQNQNPYKSEFLNSDGKHYNITGGMGFRAGNMTIDIAYLYNKETYIHSLYYSNEIQADVQEPADMTSIDHQLAVTLGWRF</sequence>
<dbReference type="STRING" id="385682.SAMN05444380_12534"/>
<protein>
    <submittedName>
        <fullName evidence="8">Outer membrane protein transport protein (OMPP1/FadL/TodX)</fullName>
    </submittedName>
</protein>
<comment type="similarity">
    <text evidence="2">Belongs to the OmpP1/FadL family.</text>
</comment>
<keyword evidence="3" id="KW-1134">Transmembrane beta strand</keyword>
<dbReference type="Pfam" id="PF03349">
    <property type="entry name" value="Toluene_X"/>
    <property type="match status" value="1"/>
</dbReference>
<dbReference type="PANTHER" id="PTHR35093">
    <property type="entry name" value="OUTER MEMBRANE PROTEIN NMB0088-RELATED"/>
    <property type="match status" value="1"/>
</dbReference>
<dbReference type="InterPro" id="IPR005017">
    <property type="entry name" value="OMPP1/FadL/TodX"/>
</dbReference>
<evidence type="ECO:0000313" key="9">
    <source>
        <dbReference type="Proteomes" id="UP000181976"/>
    </source>
</evidence>
<dbReference type="GO" id="GO:0015483">
    <property type="term" value="F:long-chain fatty acid transporting porin activity"/>
    <property type="evidence" value="ECO:0007669"/>
    <property type="project" value="TreeGrafter"/>
</dbReference>
<evidence type="ECO:0000256" key="1">
    <source>
        <dbReference type="ARBA" id="ARBA00004571"/>
    </source>
</evidence>
<evidence type="ECO:0000313" key="8">
    <source>
        <dbReference type="EMBL" id="SFE98019.1"/>
    </source>
</evidence>
<dbReference type="SUPFAM" id="SSF56935">
    <property type="entry name" value="Porins"/>
    <property type="match status" value="1"/>
</dbReference>
<dbReference type="RefSeq" id="WP_010528437.1">
    <property type="nucleotide sequence ID" value="NZ_AFSL01000084.1"/>
</dbReference>
<dbReference type="PANTHER" id="PTHR35093:SF8">
    <property type="entry name" value="OUTER MEMBRANE PROTEIN NMB0088-RELATED"/>
    <property type="match status" value="1"/>
</dbReference>
<dbReference type="GO" id="GO:0009279">
    <property type="term" value="C:cell outer membrane"/>
    <property type="evidence" value="ECO:0007669"/>
    <property type="project" value="UniProtKB-SubCell"/>
</dbReference>
<keyword evidence="4" id="KW-0812">Transmembrane</keyword>
<evidence type="ECO:0000256" key="6">
    <source>
        <dbReference type="ARBA" id="ARBA00023136"/>
    </source>
</evidence>
<proteinExistence type="inferred from homology"/>
<keyword evidence="7" id="KW-0998">Cell outer membrane</keyword>
<dbReference type="Gene3D" id="2.40.160.60">
    <property type="entry name" value="Outer membrane protein transport protein (OMPP1/FadL/TodX)"/>
    <property type="match status" value="1"/>
</dbReference>
<evidence type="ECO:0000256" key="7">
    <source>
        <dbReference type="ARBA" id="ARBA00023237"/>
    </source>
</evidence>
<organism evidence="8 9">
    <name type="scientific">Thermophagus xiamenensis</name>
    <dbReference type="NCBI Taxonomy" id="385682"/>
    <lineage>
        <taxon>Bacteria</taxon>
        <taxon>Pseudomonadati</taxon>
        <taxon>Bacteroidota</taxon>
        <taxon>Bacteroidia</taxon>
        <taxon>Marinilabiliales</taxon>
        <taxon>Marinilabiliaceae</taxon>
        <taxon>Thermophagus</taxon>
    </lineage>
</organism>
<evidence type="ECO:0000256" key="2">
    <source>
        <dbReference type="ARBA" id="ARBA00008163"/>
    </source>
</evidence>
<dbReference type="EMBL" id="FONA01000025">
    <property type="protein sequence ID" value="SFE98019.1"/>
    <property type="molecule type" value="Genomic_DNA"/>
</dbReference>
<dbReference type="InParanoid" id="A0A1I2EZ05"/>
<evidence type="ECO:0000256" key="5">
    <source>
        <dbReference type="ARBA" id="ARBA00022729"/>
    </source>
</evidence>
<dbReference type="Proteomes" id="UP000181976">
    <property type="component" value="Unassembled WGS sequence"/>
</dbReference>
<reference evidence="8 9" key="1">
    <citation type="submission" date="2016-10" db="EMBL/GenBank/DDBJ databases">
        <authorList>
            <person name="de Groot N.N."/>
        </authorList>
    </citation>
    <scope>NUCLEOTIDE SEQUENCE [LARGE SCALE GENOMIC DNA]</scope>
    <source>
        <strain evidence="8 9">DSM 19012</strain>
    </source>
</reference>
<accession>A0A1I2EZ05</accession>
<dbReference type="AlphaFoldDB" id="A0A1I2EZ05"/>
<dbReference type="OrthoDB" id="9765571at2"/>
<name>A0A1I2EZ05_9BACT</name>
<evidence type="ECO:0000256" key="4">
    <source>
        <dbReference type="ARBA" id="ARBA00022692"/>
    </source>
</evidence>
<keyword evidence="5" id="KW-0732">Signal</keyword>
<keyword evidence="9" id="KW-1185">Reference proteome</keyword>
<keyword evidence="6" id="KW-0472">Membrane</keyword>
<comment type="subcellular location">
    <subcellularLocation>
        <location evidence="1">Cell outer membrane</location>
        <topology evidence="1">Multi-pass membrane protein</topology>
    </subcellularLocation>
</comment>
<gene>
    <name evidence="8" type="ORF">SAMN05444380_12534</name>
</gene>
<evidence type="ECO:0000256" key="3">
    <source>
        <dbReference type="ARBA" id="ARBA00022452"/>
    </source>
</evidence>